<name>A0A7S8HD38_9HYPH</name>
<accession>A0A7S8HD38</accession>
<dbReference type="RefSeq" id="WP_213161266.1">
    <property type="nucleotide sequence ID" value="NZ_CP058214.1"/>
</dbReference>
<feature type="compositionally biased region" description="Low complexity" evidence="1">
    <location>
        <begin position="90"/>
        <end position="103"/>
    </location>
</feature>
<dbReference type="KEGG" id="kmn:HW532_15130"/>
<dbReference type="Proteomes" id="UP000593594">
    <property type="component" value="Chromosome"/>
</dbReference>
<evidence type="ECO:0000313" key="3">
    <source>
        <dbReference type="EMBL" id="QPC43903.1"/>
    </source>
</evidence>
<feature type="region of interest" description="Disordered" evidence="1">
    <location>
        <begin position="90"/>
        <end position="156"/>
    </location>
</feature>
<proteinExistence type="predicted"/>
<gene>
    <name evidence="3" type="ORF">HW532_15130</name>
</gene>
<protein>
    <submittedName>
        <fullName evidence="3">Uncharacterized protein</fullName>
    </submittedName>
</protein>
<evidence type="ECO:0000256" key="1">
    <source>
        <dbReference type="SAM" id="MobiDB-lite"/>
    </source>
</evidence>
<keyword evidence="2" id="KW-0472">Membrane</keyword>
<keyword evidence="4" id="KW-1185">Reference proteome</keyword>
<feature type="transmembrane region" description="Helical" evidence="2">
    <location>
        <begin position="58"/>
        <end position="76"/>
    </location>
</feature>
<organism evidence="3 4">
    <name type="scientific">Kaustia mangrovi</name>
    <dbReference type="NCBI Taxonomy" id="2593653"/>
    <lineage>
        <taxon>Bacteria</taxon>
        <taxon>Pseudomonadati</taxon>
        <taxon>Pseudomonadota</taxon>
        <taxon>Alphaproteobacteria</taxon>
        <taxon>Hyphomicrobiales</taxon>
        <taxon>Parvibaculaceae</taxon>
        <taxon>Kaustia</taxon>
    </lineage>
</organism>
<evidence type="ECO:0000256" key="2">
    <source>
        <dbReference type="SAM" id="Phobius"/>
    </source>
</evidence>
<feature type="transmembrane region" description="Helical" evidence="2">
    <location>
        <begin position="7"/>
        <end position="27"/>
    </location>
</feature>
<sequence>MGIVLMFVGVLVAIGGWVMLVLGIGIVETETVESSSGGLPYLSETVAAMPDAAIPDNIILLGYVLMIMGAILWGFARLYRLLDTLSSAPEPAAEPAATPPSASGMRPGRSEDVARAPSEPSMGAGPGPALSSDIGAQAPEPAQPTNGGSDEPRFERRAQIVRDGIVEGRRLIEYENGMADVETSQGWRRFKTVDEAVAFLRG</sequence>
<evidence type="ECO:0000313" key="4">
    <source>
        <dbReference type="Proteomes" id="UP000593594"/>
    </source>
</evidence>
<keyword evidence="2" id="KW-0812">Transmembrane</keyword>
<reference evidence="3 4" key="1">
    <citation type="submission" date="2020-06" db="EMBL/GenBank/DDBJ databases">
        <title>Genome sequence of 2 isolates from Red Sea Mangroves.</title>
        <authorList>
            <person name="Sefrji F."/>
            <person name="Michoud G."/>
            <person name="Merlino G."/>
            <person name="Daffonchio D."/>
        </authorList>
    </citation>
    <scope>NUCLEOTIDE SEQUENCE [LARGE SCALE GENOMIC DNA]</scope>
    <source>
        <strain evidence="3 4">R1DC25</strain>
    </source>
</reference>
<keyword evidence="2" id="KW-1133">Transmembrane helix</keyword>
<dbReference type="EMBL" id="CP058214">
    <property type="protein sequence ID" value="QPC43903.1"/>
    <property type="molecule type" value="Genomic_DNA"/>
</dbReference>
<dbReference type="AlphaFoldDB" id="A0A7S8HD38"/>